<evidence type="ECO:0000256" key="1">
    <source>
        <dbReference type="ARBA" id="ARBA00022617"/>
    </source>
</evidence>
<dbReference type="Pfam" id="PF00034">
    <property type="entry name" value="Cytochrom_C"/>
    <property type="match status" value="2"/>
</dbReference>
<name>A4BN79_9GAMM</name>
<dbReference type="GO" id="GO:0009055">
    <property type="term" value="F:electron transfer activity"/>
    <property type="evidence" value="ECO:0007669"/>
    <property type="project" value="InterPro"/>
</dbReference>
<feature type="binding site" description="covalent" evidence="4">
    <location>
        <position position="46"/>
    </location>
    <ligand>
        <name>heme c</name>
        <dbReference type="ChEBI" id="CHEBI:61717"/>
        <label>1</label>
    </ligand>
</feature>
<dbReference type="GO" id="GO:0042597">
    <property type="term" value="C:periplasmic space"/>
    <property type="evidence" value="ECO:0007669"/>
    <property type="project" value="InterPro"/>
</dbReference>
<dbReference type="AlphaFoldDB" id="A4BN79"/>
<dbReference type="HOGENOM" id="CLU_076280_0_1_6"/>
<protein>
    <submittedName>
        <fullName evidence="8">Cytochrome c-type protein</fullName>
    </submittedName>
</protein>
<evidence type="ECO:0000256" key="2">
    <source>
        <dbReference type="ARBA" id="ARBA00022723"/>
    </source>
</evidence>
<evidence type="ECO:0000313" key="9">
    <source>
        <dbReference type="Proteomes" id="UP000003374"/>
    </source>
</evidence>
<keyword evidence="3 5" id="KW-0408">Iron</keyword>
<feature type="binding site" description="covalent" evidence="4">
    <location>
        <position position="43"/>
    </location>
    <ligand>
        <name>heme c</name>
        <dbReference type="ChEBI" id="CHEBI:61717"/>
        <label>1</label>
    </ligand>
</feature>
<dbReference type="GO" id="GO:0020037">
    <property type="term" value="F:heme binding"/>
    <property type="evidence" value="ECO:0007669"/>
    <property type="project" value="InterPro"/>
</dbReference>
<dbReference type="PANTHER" id="PTHR33751">
    <property type="entry name" value="CBB3-TYPE CYTOCHROME C OXIDASE SUBUNIT FIXP"/>
    <property type="match status" value="1"/>
</dbReference>
<feature type="signal peptide" evidence="6">
    <location>
        <begin position="1"/>
        <end position="18"/>
    </location>
</feature>
<keyword evidence="1 4" id="KW-0349">Heme</keyword>
<dbReference type="Proteomes" id="UP000003374">
    <property type="component" value="Unassembled WGS sequence"/>
</dbReference>
<dbReference type="STRING" id="314278.NB231_09508"/>
<evidence type="ECO:0000256" key="4">
    <source>
        <dbReference type="PIRSR" id="PIRSR000005-1"/>
    </source>
</evidence>
<dbReference type="PANTHER" id="PTHR33751:SF11">
    <property type="entry name" value="BLL4483 PROTEIN"/>
    <property type="match status" value="1"/>
</dbReference>
<feature type="binding site" description="axial binding residue" evidence="5">
    <location>
        <position position="149"/>
    </location>
    <ligand>
        <name>heme c</name>
        <dbReference type="ChEBI" id="CHEBI:61717"/>
        <label>2</label>
    </ligand>
    <ligandPart>
        <name>Fe</name>
        <dbReference type="ChEBI" id="CHEBI:18248"/>
    </ligandPart>
</feature>
<reference evidence="8 9" key="1">
    <citation type="submission" date="2006-02" db="EMBL/GenBank/DDBJ databases">
        <authorList>
            <person name="Waterbury J."/>
            <person name="Ferriera S."/>
            <person name="Johnson J."/>
            <person name="Kravitz S."/>
            <person name="Halpern A."/>
            <person name="Remington K."/>
            <person name="Beeson K."/>
            <person name="Tran B."/>
            <person name="Rogers Y.-H."/>
            <person name="Friedman R."/>
            <person name="Venter J.C."/>
        </authorList>
    </citation>
    <scope>NUCLEOTIDE SEQUENCE [LARGE SCALE GENOMIC DNA]</scope>
    <source>
        <strain evidence="8 9">Nb-231</strain>
    </source>
</reference>
<dbReference type="PROSITE" id="PS51007">
    <property type="entry name" value="CYTC"/>
    <property type="match status" value="2"/>
</dbReference>
<dbReference type="InterPro" id="IPR009056">
    <property type="entry name" value="Cyt_c-like_dom"/>
</dbReference>
<gene>
    <name evidence="8" type="ORF">NB231_09508</name>
</gene>
<dbReference type="Gene3D" id="1.10.760.10">
    <property type="entry name" value="Cytochrome c-like domain"/>
    <property type="match status" value="2"/>
</dbReference>
<evidence type="ECO:0000256" key="6">
    <source>
        <dbReference type="SAM" id="SignalP"/>
    </source>
</evidence>
<dbReference type="eggNOG" id="COG2863">
    <property type="taxonomic scope" value="Bacteria"/>
</dbReference>
<keyword evidence="2 5" id="KW-0479">Metal-binding</keyword>
<feature type="binding site" description="covalent" evidence="4">
    <location>
        <position position="145"/>
    </location>
    <ligand>
        <name>heme c</name>
        <dbReference type="ChEBI" id="CHEBI:61717"/>
        <label>2</label>
    </ligand>
</feature>
<evidence type="ECO:0000313" key="8">
    <source>
        <dbReference type="EMBL" id="EAR22678.1"/>
    </source>
</evidence>
<organism evidence="8 9">
    <name type="scientific">Nitrococcus mobilis Nb-231</name>
    <dbReference type="NCBI Taxonomy" id="314278"/>
    <lineage>
        <taxon>Bacteria</taxon>
        <taxon>Pseudomonadati</taxon>
        <taxon>Pseudomonadota</taxon>
        <taxon>Gammaproteobacteria</taxon>
        <taxon>Chromatiales</taxon>
        <taxon>Ectothiorhodospiraceae</taxon>
        <taxon>Nitrococcus</taxon>
    </lineage>
</organism>
<feature type="binding site" description="axial binding residue" evidence="5">
    <location>
        <position position="47"/>
    </location>
    <ligand>
        <name>heme c</name>
        <dbReference type="ChEBI" id="CHEBI:61717"/>
        <label>1</label>
    </ligand>
    <ligandPart>
        <name>Fe</name>
        <dbReference type="ChEBI" id="CHEBI:18248"/>
    </ligandPart>
</feature>
<feature type="binding site" description="axial binding residue" evidence="5">
    <location>
        <position position="191"/>
    </location>
    <ligand>
        <name>heme c</name>
        <dbReference type="ChEBI" id="CHEBI:61717"/>
        <label>2</label>
    </ligand>
    <ligandPart>
        <name>Fe</name>
        <dbReference type="ChEBI" id="CHEBI:18248"/>
    </ligandPart>
</feature>
<proteinExistence type="predicted"/>
<evidence type="ECO:0000256" key="5">
    <source>
        <dbReference type="PIRSR" id="PIRSR000005-2"/>
    </source>
</evidence>
<dbReference type="InterPro" id="IPR024167">
    <property type="entry name" value="Cytochrome_c4-like"/>
</dbReference>
<accession>A4BN79</accession>
<comment type="caution">
    <text evidence="8">The sequence shown here is derived from an EMBL/GenBank/DDBJ whole genome shotgun (WGS) entry which is preliminary data.</text>
</comment>
<feature type="domain" description="Cytochrome c" evidence="7">
    <location>
        <begin position="23"/>
        <end position="110"/>
    </location>
</feature>
<feature type="binding site" description="axial binding residue" evidence="5">
    <location>
        <position position="87"/>
    </location>
    <ligand>
        <name>heme c</name>
        <dbReference type="ChEBI" id="CHEBI:61717"/>
        <label>1</label>
    </ligand>
    <ligandPart>
        <name>Fe</name>
        <dbReference type="ChEBI" id="CHEBI:18248"/>
    </ligandPart>
</feature>
<dbReference type="OrthoDB" id="9773456at2"/>
<sequence length="222" mass="23183">MQRSRGAALPLTVIVLFAADVPAAAPDAAAITNHGDERGAAPCTSCHGGDGGGQTASGFPRLAGLDASYLYKQLNDFASGARDNAVMQPIAKALSEDERKALADYYSQMPVPAAAAKPQGPMPAHDSRSAALAIRGLWTQQLPGCVQCHGPQGLGVGEHFPPLAGQPAVYIANQLRAWKQGARRNDPLRLMQHVAKTLGDSDIQAVAKWFAAQPLEATGDTP</sequence>
<dbReference type="InterPro" id="IPR050597">
    <property type="entry name" value="Cytochrome_c_Oxidase_Subunit"/>
</dbReference>
<evidence type="ECO:0000256" key="3">
    <source>
        <dbReference type="ARBA" id="ARBA00023004"/>
    </source>
</evidence>
<feature type="binding site" description="covalent" evidence="4">
    <location>
        <position position="148"/>
    </location>
    <ligand>
        <name>heme c</name>
        <dbReference type="ChEBI" id="CHEBI:61717"/>
        <label>2</label>
    </ligand>
</feature>
<dbReference type="SUPFAM" id="SSF46626">
    <property type="entry name" value="Cytochrome c"/>
    <property type="match status" value="2"/>
</dbReference>
<dbReference type="PIRSF" id="PIRSF000005">
    <property type="entry name" value="Cytochrome_c4"/>
    <property type="match status" value="1"/>
</dbReference>
<dbReference type="EMBL" id="AAOF01000002">
    <property type="protein sequence ID" value="EAR22678.1"/>
    <property type="molecule type" value="Genomic_DNA"/>
</dbReference>
<keyword evidence="6" id="KW-0732">Signal</keyword>
<dbReference type="RefSeq" id="WP_005001894.1">
    <property type="nucleotide sequence ID" value="NZ_CH672427.1"/>
</dbReference>
<dbReference type="GO" id="GO:0005506">
    <property type="term" value="F:iron ion binding"/>
    <property type="evidence" value="ECO:0007669"/>
    <property type="project" value="InterPro"/>
</dbReference>
<feature type="chain" id="PRO_5002665470" evidence="6">
    <location>
        <begin position="19"/>
        <end position="222"/>
    </location>
</feature>
<comment type="PTM">
    <text evidence="4">Binds 2 heme c groups covalently per subunit.</text>
</comment>
<evidence type="ECO:0000259" key="7">
    <source>
        <dbReference type="PROSITE" id="PS51007"/>
    </source>
</evidence>
<feature type="domain" description="Cytochrome c" evidence="7">
    <location>
        <begin position="131"/>
        <end position="214"/>
    </location>
</feature>
<keyword evidence="9" id="KW-1185">Reference proteome</keyword>
<dbReference type="InterPro" id="IPR036909">
    <property type="entry name" value="Cyt_c-like_dom_sf"/>
</dbReference>